<dbReference type="RefSeq" id="WP_309147656.1">
    <property type="nucleotide sequence ID" value="NZ_JBBBEG010000047.1"/>
</dbReference>
<dbReference type="EMBL" id="QJJV01000047">
    <property type="protein sequence ID" value="PXX04214.1"/>
    <property type="molecule type" value="Genomic_DNA"/>
</dbReference>
<name>A0ABX5MCP9_9BURK</name>
<comment type="caution">
    <text evidence="1">The sequence shown here is derived from an EMBL/GenBank/DDBJ whole genome shotgun (WGS) entry which is preliminary data.</text>
</comment>
<sequence>MEHLVRILNDNDRQTLAWLRRHVGDARLSDAARRLIAQREQHAGIGSKPYLSAVCRYLGVRPPAPRRAPKIVAGNPIADLPDTRGACAASGLNAQGGPITSVLISHVQFP</sequence>
<gene>
    <name evidence="1" type="ORF">C7400_1478</name>
</gene>
<protein>
    <submittedName>
        <fullName evidence="1">Uncharacterized protein</fullName>
    </submittedName>
</protein>
<organism evidence="1 2">
    <name type="scientific">Paraburkholderia tropica</name>
    <dbReference type="NCBI Taxonomy" id="92647"/>
    <lineage>
        <taxon>Bacteria</taxon>
        <taxon>Pseudomonadati</taxon>
        <taxon>Pseudomonadota</taxon>
        <taxon>Betaproteobacteria</taxon>
        <taxon>Burkholderiales</taxon>
        <taxon>Burkholderiaceae</taxon>
        <taxon>Paraburkholderia</taxon>
    </lineage>
</organism>
<dbReference type="Pfam" id="PF25860">
    <property type="entry name" value="CPPA"/>
    <property type="match status" value="1"/>
</dbReference>
<keyword evidence="2" id="KW-1185">Reference proteome</keyword>
<accession>A0ABX5MCP9</accession>
<evidence type="ECO:0000313" key="1">
    <source>
        <dbReference type="EMBL" id="PXX04214.1"/>
    </source>
</evidence>
<dbReference type="InterPro" id="IPR058891">
    <property type="entry name" value="CPPA"/>
</dbReference>
<proteinExistence type="predicted"/>
<evidence type="ECO:0000313" key="2">
    <source>
        <dbReference type="Proteomes" id="UP000247515"/>
    </source>
</evidence>
<reference evidence="1 2" key="1">
    <citation type="submission" date="2018-05" db="EMBL/GenBank/DDBJ databases">
        <title>Genomic Encyclopedia of Type Strains, Phase IV (KMG-V): Genome sequencing to study the core and pangenomes of soil and plant-associated prokaryotes.</title>
        <authorList>
            <person name="Whitman W."/>
        </authorList>
    </citation>
    <scope>NUCLEOTIDE SEQUENCE [LARGE SCALE GENOMIC DNA]</scope>
    <source>
        <strain evidence="1 2">SIr-6563</strain>
    </source>
</reference>
<dbReference type="Proteomes" id="UP000247515">
    <property type="component" value="Unassembled WGS sequence"/>
</dbReference>